<keyword evidence="3" id="KW-1185">Reference proteome</keyword>
<accession>A0A2S6BRR2</accession>
<dbReference type="InterPro" id="IPR043141">
    <property type="entry name" value="Ribosomal_uL10-like_sf"/>
</dbReference>
<reference evidence="3" key="1">
    <citation type="journal article" date="2017" name="bioRxiv">
        <title>Conservation of a gene cluster reveals novel cercosporin biosynthetic mechanisms and extends production to the genus Colletotrichum.</title>
        <authorList>
            <person name="de Jonge R."/>
            <person name="Ebert M.K."/>
            <person name="Huitt-Roehl C.R."/>
            <person name="Pal P."/>
            <person name="Suttle J.C."/>
            <person name="Spanner R.E."/>
            <person name="Neubauer J.D."/>
            <person name="Jurick W.M.II."/>
            <person name="Stott K.A."/>
            <person name="Secor G.A."/>
            <person name="Thomma B.P.H.J."/>
            <person name="Van de Peer Y."/>
            <person name="Townsend C.A."/>
            <person name="Bolton M.D."/>
        </authorList>
    </citation>
    <scope>NUCLEOTIDE SEQUENCE [LARGE SCALE GENOMIC DNA]</scope>
    <source>
        <strain evidence="3">CBS538.71</strain>
    </source>
</reference>
<dbReference type="SUPFAM" id="SSF160369">
    <property type="entry name" value="Ribosomal protein L10-like"/>
    <property type="match status" value="1"/>
</dbReference>
<evidence type="ECO:0000256" key="1">
    <source>
        <dbReference type="ARBA" id="ARBA00008889"/>
    </source>
</evidence>
<dbReference type="EMBL" id="PNEN01001791">
    <property type="protein sequence ID" value="PPJ50156.1"/>
    <property type="molecule type" value="Genomic_DNA"/>
</dbReference>
<dbReference type="InterPro" id="IPR047865">
    <property type="entry name" value="Ribosomal_uL10_bac_type"/>
</dbReference>
<proteinExistence type="inferred from homology"/>
<dbReference type="STRING" id="357750.A0A2S6BRR2"/>
<evidence type="ECO:0000313" key="2">
    <source>
        <dbReference type="EMBL" id="PPJ50156.1"/>
    </source>
</evidence>
<dbReference type="PANTHER" id="PTHR11560">
    <property type="entry name" value="39S RIBOSOMAL PROTEIN L10, MITOCHONDRIAL"/>
    <property type="match status" value="1"/>
</dbReference>
<evidence type="ECO:0000313" key="3">
    <source>
        <dbReference type="Proteomes" id="UP000237631"/>
    </source>
</evidence>
<dbReference type="AlphaFoldDB" id="A0A2S6BRR2"/>
<dbReference type="Gene3D" id="3.30.70.1730">
    <property type="match status" value="1"/>
</dbReference>
<dbReference type="Proteomes" id="UP000237631">
    <property type="component" value="Unassembled WGS sequence"/>
</dbReference>
<gene>
    <name evidence="2" type="ORF">CBER1_05178</name>
</gene>
<dbReference type="OrthoDB" id="360689at2759"/>
<name>A0A2S6BRR2_9PEZI</name>
<comment type="caution">
    <text evidence="2">The sequence shown here is derived from an EMBL/GenBank/DDBJ whole genome shotgun (WGS) entry which is preliminary data.</text>
</comment>
<protein>
    <submittedName>
        <fullName evidence="2">Uncharacterized protein</fullName>
    </submittedName>
</protein>
<comment type="similarity">
    <text evidence="1">Belongs to the universal ribosomal protein uL10 family.</text>
</comment>
<organism evidence="2 3">
    <name type="scientific">Cercospora berteroae</name>
    <dbReference type="NCBI Taxonomy" id="357750"/>
    <lineage>
        <taxon>Eukaryota</taxon>
        <taxon>Fungi</taxon>
        <taxon>Dikarya</taxon>
        <taxon>Ascomycota</taxon>
        <taxon>Pezizomycotina</taxon>
        <taxon>Dothideomycetes</taxon>
        <taxon>Dothideomycetidae</taxon>
        <taxon>Mycosphaerellales</taxon>
        <taxon>Mycosphaerellaceae</taxon>
        <taxon>Cercospora</taxon>
    </lineage>
</organism>
<sequence length="338" mass="36430">MPPRIPISTRQLSRSSSVAHRPAQNYVCGQCRRASVAAATTPAAPIEADLRNAAAPPVMRRPSTQPPSHKPPEFRKSQLHRQYQSLLRASPLMIVFQHNNLKSTEFMGIRRELAAALRKVDEELAKNGNVVNVGADAKLQVVQTGIFASALKVVEFWNPQFDSESQQSAAAEALEHTQKLQTVSGLSSEAYKAAKSQKKKHGLEPLLSGPLAVLTLPTVSPQHLKAALSILAPSPDFPAPKRRTSPSYYDPAVQNGLQKLMLLGARVEGKAFDMEGARWVGSIEGGLEGLRGQLVAMLQGLGAGITSALSAASTNLYLTMESRKTMLEDEAKPKTGDS</sequence>